<feature type="region of interest" description="Disordered" evidence="1">
    <location>
        <begin position="87"/>
        <end position="122"/>
    </location>
</feature>
<sequence length="196" mass="20808">MGTTSVRRNLFHHHLSRRPVSTAPPNPSMPSGTASGVSSLSSHIIAPAANESTSSLSSGSGDTGEIVVRDKNGGYKLDVPVLPHVVGEDGDEMEGVEGSGATGGSAATGTDSTAQTEISGREKESACPYYCSQYQPDLNGIEIEASLVEMMCRNRNRQMSNEPAEILGLIQQSLQNKVAALDEDNWMYEPEPNSRV</sequence>
<evidence type="ECO:0000313" key="2">
    <source>
        <dbReference type="EMBL" id="GFF17507.1"/>
    </source>
</evidence>
<comment type="caution">
    <text evidence="2">The sequence shown here is derived from an EMBL/GenBank/DDBJ whole genome shotgun (WGS) entry which is preliminary data.</text>
</comment>
<reference evidence="2 3" key="1">
    <citation type="submission" date="2020-01" db="EMBL/GenBank/DDBJ databases">
        <title>Aspergillus terreus IFO 6365 whole genome shotgun sequence.</title>
        <authorList>
            <person name="Kanamasa S."/>
            <person name="Takahashi H."/>
        </authorList>
    </citation>
    <scope>NUCLEOTIDE SEQUENCE [LARGE SCALE GENOMIC DNA]</scope>
    <source>
        <strain evidence="2 3">IFO 6365</strain>
    </source>
</reference>
<feature type="region of interest" description="Disordered" evidence="1">
    <location>
        <begin position="1"/>
        <end position="40"/>
    </location>
</feature>
<dbReference type="Proteomes" id="UP000452235">
    <property type="component" value="Unassembled WGS sequence"/>
</dbReference>
<feature type="compositionally biased region" description="Low complexity" evidence="1">
    <location>
        <begin position="31"/>
        <end position="40"/>
    </location>
</feature>
<name>A0A5M3Z3R6_ASPTE</name>
<feature type="compositionally biased region" description="Low complexity" evidence="1">
    <location>
        <begin position="104"/>
        <end position="114"/>
    </location>
</feature>
<proteinExistence type="predicted"/>
<protein>
    <submittedName>
        <fullName evidence="2">Uncharacterized protein</fullName>
    </submittedName>
</protein>
<dbReference type="AlphaFoldDB" id="A0A5M3Z3R6"/>
<dbReference type="EMBL" id="BLJY01000007">
    <property type="protein sequence ID" value="GFF17507.1"/>
    <property type="molecule type" value="Genomic_DNA"/>
</dbReference>
<keyword evidence="3" id="KW-1185">Reference proteome</keyword>
<organism evidence="2 3">
    <name type="scientific">Aspergillus terreus</name>
    <dbReference type="NCBI Taxonomy" id="33178"/>
    <lineage>
        <taxon>Eukaryota</taxon>
        <taxon>Fungi</taxon>
        <taxon>Dikarya</taxon>
        <taxon>Ascomycota</taxon>
        <taxon>Pezizomycotina</taxon>
        <taxon>Eurotiomycetes</taxon>
        <taxon>Eurotiomycetidae</taxon>
        <taxon>Eurotiales</taxon>
        <taxon>Aspergillaceae</taxon>
        <taxon>Aspergillus</taxon>
        <taxon>Aspergillus subgen. Circumdati</taxon>
    </lineage>
</organism>
<evidence type="ECO:0000256" key="1">
    <source>
        <dbReference type="SAM" id="MobiDB-lite"/>
    </source>
</evidence>
<gene>
    <name evidence="2" type="ORF">ATEIFO6365_0007005600</name>
</gene>
<dbReference type="VEuPathDB" id="FungiDB:ATEG_05671"/>
<evidence type="ECO:0000313" key="3">
    <source>
        <dbReference type="Proteomes" id="UP000452235"/>
    </source>
</evidence>
<accession>A0A5M3Z3R6</accession>
<dbReference type="OrthoDB" id="4188844at2759"/>